<keyword evidence="2" id="KW-0472">Membrane</keyword>
<evidence type="ECO:0000313" key="3">
    <source>
        <dbReference type="EMBL" id="OEH74956.1"/>
    </source>
</evidence>
<sequence>MAGSPLPGKSGGAPLGPPTQPSEVAHTTLHEDASRHEEDPAAQTPAGRWGHASYTNSHTPDSLDSLEDPHPSVSLASEASPIHRTRELLLRQQEAPESVDACPCLRCMRRIAKSPRFFLKASLYSGGWLLLLLLLAFYATFVADRGPHAVAPRLLQAEERLSESFSRLLQSTPPRAVVTHEERLPLSHADGDGSANGSNPLGGAPLAADGGGDLWSLLQMPLLSGAPLLQPTQSPIRKRTETMRHLFGPERQLTSLLIVTQASAGKGVRDSGGLHAGDTSIAPRRSAIAEKPLNAGPPERCTYTSDGDEGLLEPHTLESVWRLTKGFEAETYGALRWRDVCKLTDTDFVLGEVCVAMGIFGIFEAAFGPIASVKDFEDAMNGMEFQRRGILLLAPPLDCV</sequence>
<dbReference type="EMBL" id="JROU02001861">
    <property type="protein sequence ID" value="OEH74956.1"/>
    <property type="molecule type" value="Genomic_DNA"/>
</dbReference>
<feature type="region of interest" description="Disordered" evidence="1">
    <location>
        <begin position="1"/>
        <end position="78"/>
    </location>
</feature>
<organism evidence="3 4">
    <name type="scientific">Cyclospora cayetanensis</name>
    <dbReference type="NCBI Taxonomy" id="88456"/>
    <lineage>
        <taxon>Eukaryota</taxon>
        <taxon>Sar</taxon>
        <taxon>Alveolata</taxon>
        <taxon>Apicomplexa</taxon>
        <taxon>Conoidasida</taxon>
        <taxon>Coccidia</taxon>
        <taxon>Eucoccidiorida</taxon>
        <taxon>Eimeriorina</taxon>
        <taxon>Eimeriidae</taxon>
        <taxon>Cyclospora</taxon>
    </lineage>
</organism>
<feature type="compositionally biased region" description="Polar residues" evidence="1">
    <location>
        <begin position="53"/>
        <end position="62"/>
    </location>
</feature>
<dbReference type="VEuPathDB" id="ToxoDB:cyc_01764"/>
<evidence type="ECO:0000256" key="1">
    <source>
        <dbReference type="SAM" id="MobiDB-lite"/>
    </source>
</evidence>
<proteinExistence type="predicted"/>
<keyword evidence="2" id="KW-1133">Transmembrane helix</keyword>
<keyword evidence="2 3" id="KW-0812">Transmembrane</keyword>
<evidence type="ECO:0000313" key="4">
    <source>
        <dbReference type="Proteomes" id="UP000095192"/>
    </source>
</evidence>
<gene>
    <name evidence="3" type="ORF">cyc_01764</name>
</gene>
<comment type="caution">
    <text evidence="3">The sequence shown here is derived from an EMBL/GenBank/DDBJ whole genome shotgun (WGS) entry which is preliminary data.</text>
</comment>
<protein>
    <submittedName>
        <fullName evidence="3">Cholesterol transporter related protein with 12 transmembrane domain</fullName>
    </submittedName>
</protein>
<feature type="transmembrane region" description="Helical" evidence="2">
    <location>
        <begin position="117"/>
        <end position="139"/>
    </location>
</feature>
<accession>A0A1D3CUS5</accession>
<dbReference type="AlphaFoldDB" id="A0A1D3CUS5"/>
<reference evidence="3 4" key="1">
    <citation type="journal article" date="2016" name="BMC Genomics">
        <title>Comparative genomics reveals Cyclospora cayetanensis possesses coccidia-like metabolism and invasion components but unique surface antigens.</title>
        <authorList>
            <person name="Liu S."/>
            <person name="Wang L."/>
            <person name="Zheng H."/>
            <person name="Xu Z."/>
            <person name="Roellig D.M."/>
            <person name="Li N."/>
            <person name="Frace M.A."/>
            <person name="Tang K."/>
            <person name="Arrowood M.J."/>
            <person name="Moss D.M."/>
            <person name="Zhang L."/>
            <person name="Feng Y."/>
            <person name="Xiao L."/>
        </authorList>
    </citation>
    <scope>NUCLEOTIDE SEQUENCE [LARGE SCALE GENOMIC DNA]</scope>
    <source>
        <strain evidence="3 4">CHN_HEN01</strain>
    </source>
</reference>
<dbReference type="Proteomes" id="UP000095192">
    <property type="component" value="Unassembled WGS sequence"/>
</dbReference>
<feature type="compositionally biased region" description="Basic and acidic residues" evidence="1">
    <location>
        <begin position="28"/>
        <end position="39"/>
    </location>
</feature>
<name>A0A1D3CUS5_9EIME</name>
<evidence type="ECO:0000256" key="2">
    <source>
        <dbReference type="SAM" id="Phobius"/>
    </source>
</evidence>
<keyword evidence="4" id="KW-1185">Reference proteome</keyword>
<dbReference type="InParanoid" id="A0A1D3CUS5"/>